<name>A0A196SDN6_BLAHN</name>
<keyword evidence="14" id="KW-1185">Reference proteome</keyword>
<keyword evidence="4 10" id="KW-0067">ATP-binding</keyword>
<dbReference type="EC" id="2.7.12.2" evidence="6"/>
<comment type="catalytic activity">
    <reaction evidence="7">
        <text>L-seryl-[protein] + ATP = O-phospho-L-seryl-[protein] + ADP + H(+)</text>
        <dbReference type="Rhea" id="RHEA:17989"/>
        <dbReference type="Rhea" id="RHEA-COMP:9863"/>
        <dbReference type="Rhea" id="RHEA-COMP:11604"/>
        <dbReference type="ChEBI" id="CHEBI:15378"/>
        <dbReference type="ChEBI" id="CHEBI:29999"/>
        <dbReference type="ChEBI" id="CHEBI:30616"/>
        <dbReference type="ChEBI" id="CHEBI:83421"/>
        <dbReference type="ChEBI" id="CHEBI:456216"/>
        <dbReference type="EC" id="2.7.12.2"/>
    </reaction>
</comment>
<dbReference type="Proteomes" id="UP000078348">
    <property type="component" value="Unassembled WGS sequence"/>
</dbReference>
<evidence type="ECO:0000259" key="12">
    <source>
        <dbReference type="PROSITE" id="PS50011"/>
    </source>
</evidence>
<evidence type="ECO:0000256" key="1">
    <source>
        <dbReference type="ARBA" id="ARBA00022679"/>
    </source>
</evidence>
<dbReference type="SMART" id="SM00220">
    <property type="entry name" value="S_TKc"/>
    <property type="match status" value="1"/>
</dbReference>
<comment type="catalytic activity">
    <reaction evidence="9">
        <text>L-tyrosyl-[protein] + ATP = O-phospho-L-tyrosyl-[protein] + ADP + H(+)</text>
        <dbReference type="Rhea" id="RHEA:10596"/>
        <dbReference type="Rhea" id="RHEA-COMP:10136"/>
        <dbReference type="Rhea" id="RHEA-COMP:20101"/>
        <dbReference type="ChEBI" id="CHEBI:15378"/>
        <dbReference type="ChEBI" id="CHEBI:30616"/>
        <dbReference type="ChEBI" id="CHEBI:46858"/>
        <dbReference type="ChEBI" id="CHEBI:61978"/>
        <dbReference type="ChEBI" id="CHEBI:456216"/>
        <dbReference type="EC" id="2.7.12.2"/>
    </reaction>
</comment>
<accession>A0A196SDN6</accession>
<keyword evidence="2 10" id="KW-0547">Nucleotide-binding</keyword>
<dbReference type="PROSITE" id="PS00107">
    <property type="entry name" value="PROTEIN_KINASE_ATP"/>
    <property type="match status" value="1"/>
</dbReference>
<keyword evidence="11" id="KW-1133">Transmembrane helix</keyword>
<evidence type="ECO:0000256" key="10">
    <source>
        <dbReference type="PROSITE-ProRule" id="PRU10141"/>
    </source>
</evidence>
<dbReference type="OrthoDB" id="346907at2759"/>
<dbReference type="InterPro" id="IPR017441">
    <property type="entry name" value="Protein_kinase_ATP_BS"/>
</dbReference>
<protein>
    <recommendedName>
        <fullName evidence="6">mitogen-activated protein kinase kinase</fullName>
        <ecNumber evidence="6">2.7.12.2</ecNumber>
    </recommendedName>
</protein>
<comment type="catalytic activity">
    <reaction evidence="8">
        <text>L-threonyl-[protein] + ATP = O-phospho-L-threonyl-[protein] + ADP + H(+)</text>
        <dbReference type="Rhea" id="RHEA:46608"/>
        <dbReference type="Rhea" id="RHEA-COMP:11060"/>
        <dbReference type="Rhea" id="RHEA-COMP:11605"/>
        <dbReference type="ChEBI" id="CHEBI:15378"/>
        <dbReference type="ChEBI" id="CHEBI:30013"/>
        <dbReference type="ChEBI" id="CHEBI:30616"/>
        <dbReference type="ChEBI" id="CHEBI:61977"/>
        <dbReference type="ChEBI" id="CHEBI:456216"/>
        <dbReference type="EC" id="2.7.12.2"/>
    </reaction>
</comment>
<evidence type="ECO:0000313" key="13">
    <source>
        <dbReference type="EMBL" id="OAO15118.1"/>
    </source>
</evidence>
<evidence type="ECO:0000256" key="7">
    <source>
        <dbReference type="ARBA" id="ARBA00049014"/>
    </source>
</evidence>
<dbReference type="PANTHER" id="PTHR48013:SF9">
    <property type="entry name" value="DUAL SPECIFICITY MITOGEN-ACTIVATED PROTEIN KINASE KINASE 5"/>
    <property type="match status" value="1"/>
</dbReference>
<dbReference type="Pfam" id="PF00069">
    <property type="entry name" value="Pkinase"/>
    <property type="match status" value="1"/>
</dbReference>
<keyword evidence="3 13" id="KW-0418">Kinase</keyword>
<gene>
    <name evidence="13" type="ORF">AV274_3174</name>
</gene>
<dbReference type="EMBL" id="LXWW01000173">
    <property type="protein sequence ID" value="OAO15118.1"/>
    <property type="molecule type" value="Genomic_DNA"/>
</dbReference>
<evidence type="ECO:0000256" key="9">
    <source>
        <dbReference type="ARBA" id="ARBA00051693"/>
    </source>
</evidence>
<dbReference type="InterPro" id="IPR026906">
    <property type="entry name" value="LRR_5"/>
</dbReference>
<dbReference type="Gene3D" id="3.80.10.10">
    <property type="entry name" value="Ribonuclease Inhibitor"/>
    <property type="match status" value="4"/>
</dbReference>
<dbReference type="PROSITE" id="PS50011">
    <property type="entry name" value="PROTEIN_KINASE_DOM"/>
    <property type="match status" value="1"/>
</dbReference>
<dbReference type="InterPro" id="IPR011009">
    <property type="entry name" value="Kinase-like_dom_sf"/>
</dbReference>
<evidence type="ECO:0000256" key="11">
    <source>
        <dbReference type="SAM" id="Phobius"/>
    </source>
</evidence>
<dbReference type="GO" id="GO:0005524">
    <property type="term" value="F:ATP binding"/>
    <property type="evidence" value="ECO:0007669"/>
    <property type="project" value="UniProtKB-UniRule"/>
</dbReference>
<sequence length="1405" mass="155519">MQPEVIRRYVLDRCIGRGSYGEVWKATDTASNSIVAIKMLVVNNNMDSLKEEYDSITRFQSPYIVRCYNFFHGDSIVWLIMEYCKGGSLGGYVSNVRPLDEETIKDVTACCLLSLSFLHNEKTVHGDVKPDNFLISSEGVVKLSDFGIAKRVEELCQVRQTSVGSPMYMSPEVYEEKMDVKSDVWSLGISLIEMVTGKNPYEGLSRLQLMKEVLKGKSPSLPPTEWSESFVHFVDRCLKKSIAERASVAELMADPFVSEAVSRIQRDQKSVLLERLIDANPTVFADLRNVLRIVKDASFYTANDAFDGIVVNRKLCNKAEFTEWDLAKYKHLKGVCVLDYSLENIQSLSLSPCAELEKLIVCSHCFENGMGSFVVDACHCLKSVEIGSFSFQKFSSFSLRDSSLQTVAIGDNSFSSCSVVVLDALPNLSSLKMGRNVFQCSAVKSSLVMESLEGLKSLTGSYGCFSGVETLKLKDIPNLEELSLPNPFQKLKKKPVLVNVSLFETLSQFQPFLRTPGEVKSDEDFHTLSLTVPSIQVVQCDLKQEHLSFLPFSELESLTIENGCFPYPSIVEIYSLKKLKRVVIGDDCFTTEEQNASLVVKDCEQLNLIKIGRRCFSSFGKLSLANVPALEQLVIGSNCFTKADLTLVALPSLKSVTIGEKSFELFRHAVISDCPRLKQINLSKDSMRGVKSEKCVMELKNLPALSSIQCEKGCFDNSGCVIENCPQLDSSLLQPEVKAAVRKMWWRAALSFIKKNWLWFVVGGSALIVLLILLIVLLLLFKRRNATLIALQSCLTGVKISKDTTSLVVPSNQCNDISLQTMDLSVFKKLRSLEVESRSFENIVNLKVEGLPLLEKIVVKDNCFSKQLGSLSVKGCSALSAISIGVGSFVSFSQLAIESSPVLSQLVLYGSNFNNADRISLVGLNGLKTVEVGADSFLLKEGSFSLTDCSSLTSLKIGAHSFAKFNSLTIENDDSLSSVEIGSLQDSASFTTAPLLLQDLPSLSTVVIGKESFRDTDTVVVENLPVLRVFQTGESSFRNCTHATFQQLPQLKSVVLGYHSFQFSDDAASTLVMKELPALISVSTDLGSDKDSSSFMYPHHLTLSNLPLVSSVVLPLAFQYLTDWTVSQAGQFESHPSIPINDVHANVCSKTDYLALSPLTTHIVVPNNCSNAVDFTSFDLSALSFLRELRIGDNCFRHVKNLVLTNLGGLQNVTIGFNSFSQSSTEVDPESSYNIRIRRCNVLKSVVIGGYSFLYFTVFDLAHLPSLERIEIASMDPQNPGGNFYFTPFELSNLPHLKTFMAGTLTFRYSQTIVFENLPELVMIQLGWSSFSYATCPENTVLTMKNMPKLKTLTTIDDDSYTFNCPRHITVENMPSLVSVYLPQAFAIKTDVKMNNVGALQNLLQ</sequence>
<dbReference type="Gene3D" id="1.10.510.10">
    <property type="entry name" value="Transferase(Phosphotransferase) domain 1"/>
    <property type="match status" value="1"/>
</dbReference>
<dbReference type="GO" id="GO:0004708">
    <property type="term" value="F:MAP kinase kinase activity"/>
    <property type="evidence" value="ECO:0007669"/>
    <property type="project" value="UniProtKB-EC"/>
</dbReference>
<evidence type="ECO:0000313" key="14">
    <source>
        <dbReference type="Proteomes" id="UP000078348"/>
    </source>
</evidence>
<proteinExistence type="inferred from homology"/>
<feature type="transmembrane region" description="Helical" evidence="11">
    <location>
        <begin position="876"/>
        <end position="897"/>
    </location>
</feature>
<comment type="caution">
    <text evidence="13">The sequence shown here is derived from an EMBL/GenBank/DDBJ whole genome shotgun (WGS) entry which is preliminary data.</text>
</comment>
<evidence type="ECO:0000256" key="6">
    <source>
        <dbReference type="ARBA" id="ARBA00038999"/>
    </source>
</evidence>
<evidence type="ECO:0000256" key="5">
    <source>
        <dbReference type="ARBA" id="ARBA00038035"/>
    </source>
</evidence>
<evidence type="ECO:0000256" key="4">
    <source>
        <dbReference type="ARBA" id="ARBA00022840"/>
    </source>
</evidence>
<dbReference type="PANTHER" id="PTHR48013">
    <property type="entry name" value="DUAL SPECIFICITY MITOGEN-ACTIVATED PROTEIN KINASE KINASE 5-RELATED"/>
    <property type="match status" value="1"/>
</dbReference>
<evidence type="ECO:0000256" key="8">
    <source>
        <dbReference type="ARBA" id="ARBA00049299"/>
    </source>
</evidence>
<dbReference type="SUPFAM" id="SSF56112">
    <property type="entry name" value="Protein kinase-like (PK-like)"/>
    <property type="match status" value="1"/>
</dbReference>
<dbReference type="SUPFAM" id="SSF52047">
    <property type="entry name" value="RNI-like"/>
    <property type="match status" value="1"/>
</dbReference>
<keyword evidence="1" id="KW-0808">Transferase</keyword>
<evidence type="ECO:0000256" key="3">
    <source>
        <dbReference type="ARBA" id="ARBA00022777"/>
    </source>
</evidence>
<feature type="binding site" evidence="10">
    <location>
        <position position="38"/>
    </location>
    <ligand>
        <name>ATP</name>
        <dbReference type="ChEBI" id="CHEBI:30616"/>
    </ligand>
</feature>
<dbReference type="InterPro" id="IPR000719">
    <property type="entry name" value="Prot_kinase_dom"/>
</dbReference>
<feature type="transmembrane region" description="Helical" evidence="11">
    <location>
        <begin position="757"/>
        <end position="781"/>
    </location>
</feature>
<dbReference type="SUPFAM" id="SSF52058">
    <property type="entry name" value="L domain-like"/>
    <property type="match status" value="2"/>
</dbReference>
<keyword evidence="11" id="KW-0472">Membrane</keyword>
<evidence type="ECO:0000256" key="2">
    <source>
        <dbReference type="ARBA" id="ARBA00022741"/>
    </source>
</evidence>
<dbReference type="STRING" id="478820.A0A196SDN6"/>
<dbReference type="InterPro" id="IPR032675">
    <property type="entry name" value="LRR_dom_sf"/>
</dbReference>
<dbReference type="Pfam" id="PF13306">
    <property type="entry name" value="LRR_5"/>
    <property type="match status" value="2"/>
</dbReference>
<comment type="similarity">
    <text evidence="5">Belongs to the protein kinase superfamily. STE Ser/Thr protein kinase family. MAP kinase kinase subfamily.</text>
</comment>
<reference evidence="13 14" key="1">
    <citation type="submission" date="2016-05" db="EMBL/GenBank/DDBJ databases">
        <title>Nuclear genome of Blastocystis sp. subtype 1 NandII.</title>
        <authorList>
            <person name="Gentekaki E."/>
            <person name="Curtis B."/>
            <person name="Stairs C."/>
            <person name="Eme L."/>
            <person name="Herman E."/>
            <person name="Klimes V."/>
            <person name="Arias M.C."/>
            <person name="Elias M."/>
            <person name="Hilliou F."/>
            <person name="Klute M."/>
            <person name="Malik S.-B."/>
            <person name="Pightling A."/>
            <person name="Rachubinski R."/>
            <person name="Salas D."/>
            <person name="Schlacht A."/>
            <person name="Suga H."/>
            <person name="Archibald J."/>
            <person name="Ball S.G."/>
            <person name="Clark G."/>
            <person name="Dacks J."/>
            <person name="Van Der Giezen M."/>
            <person name="Tsaousis A."/>
            <person name="Roger A."/>
        </authorList>
    </citation>
    <scope>NUCLEOTIDE SEQUENCE [LARGE SCALE GENOMIC DNA]</scope>
    <source>
        <strain evidence="14">ATCC 50177 / NandII</strain>
    </source>
</reference>
<organism evidence="13 14">
    <name type="scientific">Blastocystis sp. subtype 1 (strain ATCC 50177 / NandII)</name>
    <dbReference type="NCBI Taxonomy" id="478820"/>
    <lineage>
        <taxon>Eukaryota</taxon>
        <taxon>Sar</taxon>
        <taxon>Stramenopiles</taxon>
        <taxon>Bigyra</taxon>
        <taxon>Opalozoa</taxon>
        <taxon>Opalinata</taxon>
        <taxon>Blastocystidae</taxon>
        <taxon>Blastocystis</taxon>
    </lineage>
</organism>
<feature type="domain" description="Protein kinase" evidence="12">
    <location>
        <begin position="9"/>
        <end position="257"/>
    </location>
</feature>
<keyword evidence="11" id="KW-0812">Transmembrane</keyword>